<dbReference type="EMBL" id="SLUI01000008">
    <property type="protein sequence ID" value="TCL36408.1"/>
    <property type="molecule type" value="Genomic_DNA"/>
</dbReference>
<dbReference type="InterPro" id="IPR005982">
    <property type="entry name" value="Thioredox_Rdtase"/>
</dbReference>
<dbReference type="NCBIfam" id="TIGR01292">
    <property type="entry name" value="TRX_reduct"/>
    <property type="match status" value="1"/>
</dbReference>
<dbReference type="EC" id="1.8.1.9" evidence="7"/>
<protein>
    <recommendedName>
        <fullName evidence="7">Thioredoxin reductase</fullName>
        <ecNumber evidence="7">1.8.1.9</ecNumber>
    </recommendedName>
</protein>
<evidence type="ECO:0000256" key="7">
    <source>
        <dbReference type="RuleBase" id="RU003880"/>
    </source>
</evidence>
<accession>A0A4R1PYF3</accession>
<evidence type="ECO:0000256" key="3">
    <source>
        <dbReference type="ARBA" id="ARBA00022827"/>
    </source>
</evidence>
<dbReference type="Pfam" id="PF07992">
    <property type="entry name" value="Pyr_redox_2"/>
    <property type="match status" value="1"/>
</dbReference>
<dbReference type="OrthoDB" id="9806179at2"/>
<evidence type="ECO:0000256" key="5">
    <source>
        <dbReference type="ARBA" id="ARBA00023157"/>
    </source>
</evidence>
<comment type="similarity">
    <text evidence="1 7">Belongs to the class-II pyridine nucleotide-disulfide oxidoreductase family.</text>
</comment>
<evidence type="ECO:0000256" key="1">
    <source>
        <dbReference type="ARBA" id="ARBA00009333"/>
    </source>
</evidence>
<dbReference type="Proteomes" id="UP000295063">
    <property type="component" value="Unassembled WGS sequence"/>
</dbReference>
<dbReference type="Gene3D" id="3.50.50.60">
    <property type="entry name" value="FAD/NAD(P)-binding domain"/>
    <property type="match status" value="2"/>
</dbReference>
<dbReference type="PROSITE" id="PS00573">
    <property type="entry name" value="PYRIDINE_REDOX_2"/>
    <property type="match status" value="1"/>
</dbReference>
<keyword evidence="3 7" id="KW-0274">FAD</keyword>
<reference evidence="10 11" key="1">
    <citation type="submission" date="2019-03" db="EMBL/GenBank/DDBJ databases">
        <title>Genomic Encyclopedia of Type Strains, Phase IV (KMG-IV): sequencing the most valuable type-strain genomes for metagenomic binning, comparative biology and taxonomic classification.</title>
        <authorList>
            <person name="Goeker M."/>
        </authorList>
    </citation>
    <scope>NUCLEOTIDE SEQUENCE [LARGE SCALE GENOMIC DNA]</scope>
    <source>
        <strain evidence="10 11">DSM 15969</strain>
    </source>
</reference>
<gene>
    <name evidence="10" type="ORF">EV210_10844</name>
</gene>
<dbReference type="InterPro" id="IPR036188">
    <property type="entry name" value="FAD/NAD-bd_sf"/>
</dbReference>
<dbReference type="InterPro" id="IPR008255">
    <property type="entry name" value="Pyr_nucl-diS_OxRdtase_2_AS"/>
</dbReference>
<feature type="domain" description="FAD/NAD(P)-binding" evidence="9">
    <location>
        <begin position="5"/>
        <end position="297"/>
    </location>
</feature>
<name>A0A4R1PYF3_9FIRM</name>
<evidence type="ECO:0000256" key="2">
    <source>
        <dbReference type="ARBA" id="ARBA00022630"/>
    </source>
</evidence>
<keyword evidence="5" id="KW-1015">Disulfide bond</keyword>
<comment type="caution">
    <text evidence="10">The sequence shown here is derived from an EMBL/GenBank/DDBJ whole genome shotgun (WGS) entry which is preliminary data.</text>
</comment>
<dbReference type="PRINTS" id="PR00368">
    <property type="entry name" value="FADPNR"/>
</dbReference>
<dbReference type="InterPro" id="IPR050097">
    <property type="entry name" value="Ferredoxin-NADP_redctase_2"/>
</dbReference>
<comment type="subunit">
    <text evidence="7">Homodimer.</text>
</comment>
<keyword evidence="4 7" id="KW-0560">Oxidoreductase</keyword>
<dbReference type="SUPFAM" id="SSF51905">
    <property type="entry name" value="FAD/NAD(P)-binding domain"/>
    <property type="match status" value="1"/>
</dbReference>
<evidence type="ECO:0000256" key="4">
    <source>
        <dbReference type="ARBA" id="ARBA00023002"/>
    </source>
</evidence>
<evidence type="ECO:0000256" key="6">
    <source>
        <dbReference type="ARBA" id="ARBA00023284"/>
    </source>
</evidence>
<dbReference type="GO" id="GO:0005737">
    <property type="term" value="C:cytoplasm"/>
    <property type="evidence" value="ECO:0007669"/>
    <property type="project" value="InterPro"/>
</dbReference>
<organism evidence="10 11">
    <name type="scientific">Anaerospora hongkongensis</name>
    <dbReference type="NCBI Taxonomy" id="244830"/>
    <lineage>
        <taxon>Bacteria</taxon>
        <taxon>Bacillati</taxon>
        <taxon>Bacillota</taxon>
        <taxon>Negativicutes</taxon>
        <taxon>Selenomonadales</taxon>
        <taxon>Sporomusaceae</taxon>
        <taxon>Anaerospora</taxon>
    </lineage>
</organism>
<keyword evidence="2 7" id="KW-0285">Flavoprotein</keyword>
<comment type="catalytic activity">
    <reaction evidence="7">
        <text>[thioredoxin]-dithiol + NADP(+) = [thioredoxin]-disulfide + NADPH + H(+)</text>
        <dbReference type="Rhea" id="RHEA:20345"/>
        <dbReference type="Rhea" id="RHEA-COMP:10698"/>
        <dbReference type="Rhea" id="RHEA-COMP:10700"/>
        <dbReference type="ChEBI" id="CHEBI:15378"/>
        <dbReference type="ChEBI" id="CHEBI:29950"/>
        <dbReference type="ChEBI" id="CHEBI:50058"/>
        <dbReference type="ChEBI" id="CHEBI:57783"/>
        <dbReference type="ChEBI" id="CHEBI:58349"/>
        <dbReference type="EC" id="1.8.1.9"/>
    </reaction>
</comment>
<keyword evidence="8" id="KW-0521">NADP</keyword>
<sequence length="310" mass="33903">MQQIYDVLIIGAGPAGLSAGLYAGRSRLTTLLIEKEKDGGQIVITSEVENYPGCIEEESGSSLVARMTRQTENFGVERVRDTIVQVDFSGEVKVLTGKKGEYFGRTVIIATGAYPRPIGCEGERELIGKGVSYCATCDGNFFEDMDIYVVGGGDTAVEEAMYLTKFGRKVTIIHRRDQLRAARSIQEKAHKNPKIHFMWDTVITKLKGDGLLEGMTVKNVRTGEEFEILAPEEDGTFGVFGFIGFLPQSAVFAEAITIYDGYILTNENMETNIPGVFAAGDIRVKQVRQVVTAAADGAIAAMMAEKYLEH</sequence>
<dbReference type="AlphaFoldDB" id="A0A4R1PYF3"/>
<keyword evidence="11" id="KW-1185">Reference proteome</keyword>
<dbReference type="GO" id="GO:0004791">
    <property type="term" value="F:thioredoxin-disulfide reductase (NADPH) activity"/>
    <property type="evidence" value="ECO:0007669"/>
    <property type="project" value="UniProtKB-UniRule"/>
</dbReference>
<proteinExistence type="inferred from homology"/>
<dbReference type="RefSeq" id="WP_132081005.1">
    <property type="nucleotide sequence ID" value="NZ_SLUI01000008.1"/>
</dbReference>
<evidence type="ECO:0000313" key="10">
    <source>
        <dbReference type="EMBL" id="TCL36408.1"/>
    </source>
</evidence>
<dbReference type="GO" id="GO:0019430">
    <property type="term" value="P:removal of superoxide radicals"/>
    <property type="evidence" value="ECO:0007669"/>
    <property type="project" value="UniProtKB-UniRule"/>
</dbReference>
<dbReference type="PRINTS" id="PR00469">
    <property type="entry name" value="PNDRDTASEII"/>
</dbReference>
<evidence type="ECO:0000259" key="9">
    <source>
        <dbReference type="Pfam" id="PF07992"/>
    </source>
</evidence>
<dbReference type="InterPro" id="IPR023753">
    <property type="entry name" value="FAD/NAD-binding_dom"/>
</dbReference>
<evidence type="ECO:0000313" key="11">
    <source>
        <dbReference type="Proteomes" id="UP000295063"/>
    </source>
</evidence>
<evidence type="ECO:0000256" key="8">
    <source>
        <dbReference type="RuleBase" id="RU003881"/>
    </source>
</evidence>
<dbReference type="PANTHER" id="PTHR48105">
    <property type="entry name" value="THIOREDOXIN REDUCTASE 1-RELATED-RELATED"/>
    <property type="match status" value="1"/>
</dbReference>
<keyword evidence="6 7" id="KW-0676">Redox-active center</keyword>
<comment type="cofactor">
    <cofactor evidence="8">
        <name>FAD</name>
        <dbReference type="ChEBI" id="CHEBI:57692"/>
    </cofactor>
    <text evidence="8">Binds 1 FAD per subunit.</text>
</comment>